<keyword evidence="8" id="KW-1185">Reference proteome</keyword>
<gene>
    <name evidence="7" type="ORF">A3Q56_03625</name>
</gene>
<protein>
    <recommendedName>
        <fullName evidence="6">Aminoacyl-tRNA synthetase class I anticodon-binding domain-containing protein</fullName>
    </recommendedName>
</protein>
<dbReference type="InterPro" id="IPR020751">
    <property type="entry name" value="aa-tRNA-synth_I_codon-bd_sub2"/>
</dbReference>
<reference evidence="7 8" key="1">
    <citation type="submission" date="2016-04" db="EMBL/GenBank/DDBJ databases">
        <title>The genome of Intoshia linei affirms orthonectids as highly simplified spiralians.</title>
        <authorList>
            <person name="Mikhailov K.V."/>
            <person name="Slusarev G.S."/>
            <person name="Nikitin M.A."/>
            <person name="Logacheva M.D."/>
            <person name="Penin A."/>
            <person name="Aleoshin V."/>
            <person name="Panchin Y.V."/>
        </authorList>
    </citation>
    <scope>NUCLEOTIDE SEQUENCE [LARGE SCALE GENOMIC DNA]</scope>
    <source>
        <strain evidence="7">Intl2013</strain>
        <tissue evidence="7">Whole animal</tissue>
    </source>
</reference>
<dbReference type="GO" id="GO:0006412">
    <property type="term" value="P:translation"/>
    <property type="evidence" value="ECO:0007669"/>
    <property type="project" value="UniProtKB-KW"/>
</dbReference>
<organism evidence="7 8">
    <name type="scientific">Intoshia linei</name>
    <dbReference type="NCBI Taxonomy" id="1819745"/>
    <lineage>
        <taxon>Eukaryota</taxon>
        <taxon>Metazoa</taxon>
        <taxon>Spiralia</taxon>
        <taxon>Lophotrochozoa</taxon>
        <taxon>Mesozoa</taxon>
        <taxon>Orthonectida</taxon>
        <taxon>Rhopaluridae</taxon>
        <taxon>Intoshia</taxon>
    </lineage>
</organism>
<dbReference type="InterPro" id="IPR008925">
    <property type="entry name" value="aa_tRNA-synth_I_cd-bd_sf"/>
</dbReference>
<dbReference type="EMBL" id="LWCA01000435">
    <property type="protein sequence ID" value="OAF68501.1"/>
    <property type="molecule type" value="Genomic_DNA"/>
</dbReference>
<dbReference type="GO" id="GO:0000049">
    <property type="term" value="F:tRNA binding"/>
    <property type="evidence" value="ECO:0007669"/>
    <property type="project" value="InterPro"/>
</dbReference>
<proteinExistence type="predicted"/>
<keyword evidence="3" id="KW-0067">ATP-binding</keyword>
<keyword evidence="4" id="KW-0648">Protein biosynthesis</keyword>
<evidence type="ECO:0000256" key="4">
    <source>
        <dbReference type="ARBA" id="ARBA00022917"/>
    </source>
</evidence>
<evidence type="ECO:0000259" key="6">
    <source>
        <dbReference type="Pfam" id="PF19269"/>
    </source>
</evidence>
<sequence>MHITNNQTFDENSDIIVIVICDSLTFAKRISRINDFELPEFNYLWKKLDVNVILLKIGSNNQECLKIVSLLLNQLSDIDGEKIDNFNCIIKKAILRYNEESDVKIDMKKSLSIIRIILTNCPTGPPIQDVIRVIGKNETIKRLSCICSCNMNDESQKSVNFSKPTPTSLGHFNSDNAVKKNSENVDFSGSKNWNFHNLNLETKQNYSVILFKNNPEKSVIKDLNDAKKWIGSDSRFDNMTNHEEYFYKLGCVMENHFSLLK</sequence>
<evidence type="ECO:0000313" key="7">
    <source>
        <dbReference type="EMBL" id="OAF68501.1"/>
    </source>
</evidence>
<feature type="domain" description="Aminoacyl-tRNA synthetase class I anticodon-binding" evidence="6">
    <location>
        <begin position="58"/>
        <end position="145"/>
    </location>
</feature>
<dbReference type="Gene3D" id="1.10.10.350">
    <property type="match status" value="1"/>
</dbReference>
<accession>A0A177B4I7</accession>
<dbReference type="GO" id="GO:0004812">
    <property type="term" value="F:aminoacyl-tRNA ligase activity"/>
    <property type="evidence" value="ECO:0007669"/>
    <property type="project" value="UniProtKB-KW"/>
</dbReference>
<evidence type="ECO:0000256" key="3">
    <source>
        <dbReference type="ARBA" id="ARBA00022840"/>
    </source>
</evidence>
<dbReference type="GO" id="GO:0005524">
    <property type="term" value="F:ATP binding"/>
    <property type="evidence" value="ECO:0007669"/>
    <property type="project" value="UniProtKB-KW"/>
</dbReference>
<evidence type="ECO:0000313" key="8">
    <source>
        <dbReference type="Proteomes" id="UP000078046"/>
    </source>
</evidence>
<dbReference type="Pfam" id="PF19269">
    <property type="entry name" value="Anticodon_2"/>
    <property type="match status" value="1"/>
</dbReference>
<dbReference type="InterPro" id="IPR045462">
    <property type="entry name" value="aa-tRNA-synth_I_cd-bd"/>
</dbReference>
<keyword evidence="1" id="KW-0436">Ligase</keyword>
<dbReference type="Proteomes" id="UP000078046">
    <property type="component" value="Unassembled WGS sequence"/>
</dbReference>
<comment type="caution">
    <text evidence="7">The sequence shown here is derived from an EMBL/GenBank/DDBJ whole genome shotgun (WGS) entry which is preliminary data.</text>
</comment>
<name>A0A177B4I7_9BILA</name>
<keyword evidence="2" id="KW-0547">Nucleotide-binding</keyword>
<dbReference type="SUPFAM" id="SSF48163">
    <property type="entry name" value="An anticodon-binding domain of class I aminoacyl-tRNA synthetases"/>
    <property type="match status" value="1"/>
</dbReference>
<keyword evidence="5" id="KW-0030">Aminoacyl-tRNA synthetase</keyword>
<evidence type="ECO:0000256" key="5">
    <source>
        <dbReference type="ARBA" id="ARBA00023146"/>
    </source>
</evidence>
<evidence type="ECO:0000256" key="1">
    <source>
        <dbReference type="ARBA" id="ARBA00022598"/>
    </source>
</evidence>
<dbReference type="AlphaFoldDB" id="A0A177B4I7"/>
<evidence type="ECO:0000256" key="2">
    <source>
        <dbReference type="ARBA" id="ARBA00022741"/>
    </source>
</evidence>